<gene>
    <name evidence="1" type="ORF">R69658_06516</name>
</gene>
<keyword evidence="2" id="KW-1185">Reference proteome</keyword>
<protein>
    <submittedName>
        <fullName evidence="1">Uncharacterized protein</fullName>
    </submittedName>
</protein>
<evidence type="ECO:0000313" key="2">
    <source>
        <dbReference type="Proteomes" id="UP000674425"/>
    </source>
</evidence>
<accession>A0ABM8SVX6</accession>
<dbReference type="Proteomes" id="UP000674425">
    <property type="component" value="Unassembled WGS sequence"/>
</dbReference>
<dbReference type="EMBL" id="CAJNAU010000091">
    <property type="protein sequence ID" value="CAE6836225.1"/>
    <property type="molecule type" value="Genomic_DNA"/>
</dbReference>
<name>A0ABM8SVX6_9BURK</name>
<comment type="caution">
    <text evidence="1">The sequence shown here is derived from an EMBL/GenBank/DDBJ whole genome shotgun (WGS) entry which is preliminary data.</text>
</comment>
<evidence type="ECO:0000313" key="1">
    <source>
        <dbReference type="EMBL" id="CAE6836225.1"/>
    </source>
</evidence>
<proteinExistence type="predicted"/>
<reference evidence="1 2" key="1">
    <citation type="submission" date="2021-02" db="EMBL/GenBank/DDBJ databases">
        <authorList>
            <person name="Vanwijnsberghe S."/>
        </authorList>
    </citation>
    <scope>NUCLEOTIDE SEQUENCE [LARGE SCALE GENOMIC DNA]</scope>
    <source>
        <strain evidence="1 2">R-69658</strain>
    </source>
</reference>
<sequence length="81" mass="9090">MIFDHLRRHPHERKRVLVEAACVATDVQRADGAPERIGDGRARTGENPVRVQEVLAGMHDSRLPVDQGRADRIRASIRFGP</sequence>
<organism evidence="1 2">
    <name type="scientific">Paraburkholderia aspalathi</name>
    <dbReference type="NCBI Taxonomy" id="1324617"/>
    <lineage>
        <taxon>Bacteria</taxon>
        <taxon>Pseudomonadati</taxon>
        <taxon>Pseudomonadota</taxon>
        <taxon>Betaproteobacteria</taxon>
        <taxon>Burkholderiales</taxon>
        <taxon>Burkholderiaceae</taxon>
        <taxon>Paraburkholderia</taxon>
    </lineage>
</organism>